<evidence type="ECO:0000313" key="3">
    <source>
        <dbReference type="Proteomes" id="UP000298112"/>
    </source>
</evidence>
<dbReference type="RefSeq" id="WP_135657408.1">
    <property type="nucleotide sequence ID" value="NZ_RQHF01000012.1"/>
</dbReference>
<sequence>MSFSNLELKEFESQGKYFNFQGHSIFYQTIGEGEVLFLLHGYPFNSFDWSLVIPKISENRKIILLDFLGMGFSDKPKNHKYSFEEYAELVNAVAKHLNIKEADILAHDLAVSVVQEMLASPDKNSFKIQSVAFMNGGLFTDVYKPRMIQRLLSQTPDVIGKFLSKKMSRKSVEVSLFKVFGPNTQPVSSWLEIFWEVLNHKEGKSIAYLIGRLVFDKVHYQKRWIGAMSNTEIPFCYICGPADPNSGRHMANRFLNSFPLKPVYFLSELIGHWPQIESPEEVCAAYYQFKKDLEHSNETRK</sequence>
<name>A0ABY2NRG0_9LEPT</name>
<dbReference type="InterPro" id="IPR050266">
    <property type="entry name" value="AB_hydrolase_sf"/>
</dbReference>
<proteinExistence type="predicted"/>
<dbReference type="PANTHER" id="PTHR43798">
    <property type="entry name" value="MONOACYLGLYCEROL LIPASE"/>
    <property type="match status" value="1"/>
</dbReference>
<dbReference type="GO" id="GO:0016787">
    <property type="term" value="F:hydrolase activity"/>
    <property type="evidence" value="ECO:0007669"/>
    <property type="project" value="UniProtKB-KW"/>
</dbReference>
<organism evidence="2 3">
    <name type="scientific">Leptospira vanthielii</name>
    <dbReference type="NCBI Taxonomy" id="293085"/>
    <lineage>
        <taxon>Bacteria</taxon>
        <taxon>Pseudomonadati</taxon>
        <taxon>Spirochaetota</taxon>
        <taxon>Spirochaetia</taxon>
        <taxon>Leptospirales</taxon>
        <taxon>Leptospiraceae</taxon>
        <taxon>Leptospira</taxon>
    </lineage>
</organism>
<dbReference type="Proteomes" id="UP000298112">
    <property type="component" value="Unassembled WGS sequence"/>
</dbReference>
<dbReference type="InterPro" id="IPR029058">
    <property type="entry name" value="AB_hydrolase_fold"/>
</dbReference>
<keyword evidence="2" id="KW-0378">Hydrolase</keyword>
<dbReference type="SUPFAM" id="SSF53474">
    <property type="entry name" value="alpha/beta-Hydrolases"/>
    <property type="match status" value="1"/>
</dbReference>
<dbReference type="Gene3D" id="3.40.50.1820">
    <property type="entry name" value="alpha/beta hydrolase"/>
    <property type="match status" value="1"/>
</dbReference>
<dbReference type="EMBL" id="RQHF01000012">
    <property type="protein sequence ID" value="TGM59017.1"/>
    <property type="molecule type" value="Genomic_DNA"/>
</dbReference>
<dbReference type="Pfam" id="PF00561">
    <property type="entry name" value="Abhydrolase_1"/>
    <property type="match status" value="1"/>
</dbReference>
<gene>
    <name evidence="2" type="ORF">EHQ95_04655</name>
</gene>
<dbReference type="PANTHER" id="PTHR43798:SF33">
    <property type="entry name" value="HYDROLASE, PUTATIVE (AFU_ORTHOLOGUE AFUA_2G14860)-RELATED"/>
    <property type="match status" value="1"/>
</dbReference>
<reference evidence="3" key="1">
    <citation type="journal article" date="2019" name="PLoS Negl. Trop. Dis.">
        <title>Revisiting the worldwide diversity of Leptospira species in the environment.</title>
        <authorList>
            <person name="Vincent A.T."/>
            <person name="Schiettekatte O."/>
            <person name="Bourhy P."/>
            <person name="Veyrier F.J."/>
            <person name="Picardeau M."/>
        </authorList>
    </citation>
    <scope>NUCLEOTIDE SEQUENCE [LARGE SCALE GENOMIC DNA]</scope>
    <source>
        <strain evidence="3">201601955</strain>
    </source>
</reference>
<evidence type="ECO:0000259" key="1">
    <source>
        <dbReference type="Pfam" id="PF00561"/>
    </source>
</evidence>
<evidence type="ECO:0000313" key="2">
    <source>
        <dbReference type="EMBL" id="TGM59017.1"/>
    </source>
</evidence>
<feature type="domain" description="AB hydrolase-1" evidence="1">
    <location>
        <begin position="35"/>
        <end position="136"/>
    </location>
</feature>
<comment type="caution">
    <text evidence="2">The sequence shown here is derived from an EMBL/GenBank/DDBJ whole genome shotgun (WGS) entry which is preliminary data.</text>
</comment>
<dbReference type="InterPro" id="IPR000073">
    <property type="entry name" value="AB_hydrolase_1"/>
</dbReference>
<keyword evidence="3" id="KW-1185">Reference proteome</keyword>
<accession>A0ABY2NRG0</accession>
<protein>
    <submittedName>
        <fullName evidence="2">Alpha/beta hydrolase</fullName>
    </submittedName>
</protein>